<dbReference type="EMBL" id="JACHYB010000001">
    <property type="protein sequence ID" value="MBB3186016.1"/>
    <property type="molecule type" value="Genomic_DNA"/>
</dbReference>
<accession>A0A7W5DNH7</accession>
<name>A0A7W5DNH7_9PORP</name>
<keyword evidence="2" id="KW-1185">Reference proteome</keyword>
<evidence type="ECO:0000313" key="2">
    <source>
        <dbReference type="Proteomes" id="UP000544222"/>
    </source>
</evidence>
<comment type="caution">
    <text evidence="1">The sequence shown here is derived from an EMBL/GenBank/DDBJ whole genome shotgun (WGS) entry which is preliminary data.</text>
</comment>
<sequence length="89" mass="10029">MKLTQFILRYLTKLKVSFEFLPTSSSYYSQMQRTYLVQVYYVTKGQNTLITVTNSTTVSQSSTTSGTSQINPSPELSTQLHAVQQSIAH</sequence>
<organism evidence="1 2">
    <name type="scientific">Microbacter margulisiae</name>
    <dbReference type="NCBI Taxonomy" id="1350067"/>
    <lineage>
        <taxon>Bacteria</taxon>
        <taxon>Pseudomonadati</taxon>
        <taxon>Bacteroidota</taxon>
        <taxon>Bacteroidia</taxon>
        <taxon>Bacteroidales</taxon>
        <taxon>Porphyromonadaceae</taxon>
        <taxon>Microbacter</taxon>
    </lineage>
</organism>
<dbReference type="AlphaFoldDB" id="A0A7W5DNH7"/>
<evidence type="ECO:0000313" key="1">
    <source>
        <dbReference type="EMBL" id="MBB3186016.1"/>
    </source>
</evidence>
<gene>
    <name evidence="1" type="ORF">FHX64_000179</name>
</gene>
<proteinExistence type="predicted"/>
<protein>
    <submittedName>
        <fullName evidence="1">Asparagine N-glycosylation enzyme membrane subunit Stt3</fullName>
    </submittedName>
</protein>
<dbReference type="RefSeq" id="WP_183411946.1">
    <property type="nucleotide sequence ID" value="NZ_JACHYB010000001.1"/>
</dbReference>
<dbReference type="Proteomes" id="UP000544222">
    <property type="component" value="Unassembled WGS sequence"/>
</dbReference>
<reference evidence="1 2" key="1">
    <citation type="submission" date="2020-08" db="EMBL/GenBank/DDBJ databases">
        <title>Genomic Encyclopedia of Type Strains, Phase IV (KMG-IV): sequencing the most valuable type-strain genomes for metagenomic binning, comparative biology and taxonomic classification.</title>
        <authorList>
            <person name="Goeker M."/>
        </authorList>
    </citation>
    <scope>NUCLEOTIDE SEQUENCE [LARGE SCALE GENOMIC DNA]</scope>
    <source>
        <strain evidence="1 2">DSM 27471</strain>
    </source>
</reference>